<evidence type="ECO:0000313" key="2">
    <source>
        <dbReference type="Proteomes" id="UP000887578"/>
    </source>
</evidence>
<name>A0A914Q9K1_9BILA</name>
<sequence>MTETVHPEKSPSPFLSVFRKKRPSPALSTPGDFTSSNGTTSSPVAQAKPPKSPKSPQMTFTQRVKMHKDLRSGKTPEFFVQSSQSQILPSTSMAPFPLFKKGGSDKKSDKLKKNKALSADAINHMDPMYLTKALEAFGDEQPIVAR</sequence>
<proteinExistence type="predicted"/>
<reference evidence="3" key="1">
    <citation type="submission" date="2022-11" db="UniProtKB">
        <authorList>
            <consortium name="WormBaseParasite"/>
        </authorList>
    </citation>
    <scope>IDENTIFICATION</scope>
</reference>
<dbReference type="Proteomes" id="UP000887578">
    <property type="component" value="Unplaced"/>
</dbReference>
<dbReference type="AlphaFoldDB" id="A0A914Q9K1"/>
<organism evidence="2 3">
    <name type="scientific">Panagrolaimus davidi</name>
    <dbReference type="NCBI Taxonomy" id="227884"/>
    <lineage>
        <taxon>Eukaryota</taxon>
        <taxon>Metazoa</taxon>
        <taxon>Ecdysozoa</taxon>
        <taxon>Nematoda</taxon>
        <taxon>Chromadorea</taxon>
        <taxon>Rhabditida</taxon>
        <taxon>Tylenchina</taxon>
        <taxon>Panagrolaimomorpha</taxon>
        <taxon>Panagrolaimoidea</taxon>
        <taxon>Panagrolaimidae</taxon>
        <taxon>Panagrolaimus</taxon>
    </lineage>
</organism>
<feature type="region of interest" description="Disordered" evidence="1">
    <location>
        <begin position="1"/>
        <end position="59"/>
    </location>
</feature>
<dbReference type="WBParaSite" id="PDA_v2.g28200.t1">
    <property type="protein sequence ID" value="PDA_v2.g28200.t1"/>
    <property type="gene ID" value="PDA_v2.g28200"/>
</dbReference>
<accession>A0A914Q9K1</accession>
<evidence type="ECO:0000256" key="1">
    <source>
        <dbReference type="SAM" id="MobiDB-lite"/>
    </source>
</evidence>
<feature type="region of interest" description="Disordered" evidence="1">
    <location>
        <begin position="91"/>
        <end position="111"/>
    </location>
</feature>
<feature type="compositionally biased region" description="Polar residues" evidence="1">
    <location>
        <begin position="31"/>
        <end position="40"/>
    </location>
</feature>
<protein>
    <submittedName>
        <fullName evidence="3">Uncharacterized protein</fullName>
    </submittedName>
</protein>
<feature type="compositionally biased region" description="Low complexity" evidence="1">
    <location>
        <begin position="41"/>
        <end position="57"/>
    </location>
</feature>
<evidence type="ECO:0000313" key="3">
    <source>
        <dbReference type="WBParaSite" id="PDA_v2.g28200.t1"/>
    </source>
</evidence>
<keyword evidence="2" id="KW-1185">Reference proteome</keyword>